<name>A0A813IZB9_POLGL</name>
<dbReference type="AlphaFoldDB" id="A0A813IZB9"/>
<dbReference type="Proteomes" id="UP000654075">
    <property type="component" value="Unassembled WGS sequence"/>
</dbReference>
<keyword evidence="4" id="KW-1185">Reference proteome</keyword>
<reference evidence="2" key="1">
    <citation type="submission" date="2021-02" db="EMBL/GenBank/DDBJ databases">
        <authorList>
            <person name="Dougan E. K."/>
            <person name="Rhodes N."/>
            <person name="Thang M."/>
            <person name="Chan C."/>
        </authorList>
    </citation>
    <scope>NUCLEOTIDE SEQUENCE</scope>
</reference>
<comment type="caution">
    <text evidence="2">The sequence shown here is derived from an EMBL/GenBank/DDBJ whole genome shotgun (WGS) entry which is preliminary data.</text>
</comment>
<sequence length="268" mass="29917">MTPSTSANLQRAIRVGNVDEYWALINQQMSQLASQYFQKQLTQSRWDYRQDTQQAKVDLDSLIRNRLRSGSPEGGNPTADQQAIFQQRYLYVLVRRLERRLSSLRRRDHRAQLEDWATATMQAASAGNWREAWRLARLTAGVHAVRGFISASQSSNMPSLEDWEKHLKQPGPAGGCLAKAVAISPDQIDIADFVTTHPTTATTTTTTQQLSPNNKTTTTVTTTITTFLKMWPTNLRRGICSGYSSNFSTSSLAKLYRAGASRVRSGGC</sequence>
<dbReference type="Proteomes" id="UP000626109">
    <property type="component" value="Unassembled WGS sequence"/>
</dbReference>
<dbReference type="EMBL" id="CAJNNV010026106">
    <property type="protein sequence ID" value="CAE8617248.1"/>
    <property type="molecule type" value="Genomic_DNA"/>
</dbReference>
<protein>
    <submittedName>
        <fullName evidence="2">Uncharacterized protein</fullName>
    </submittedName>
</protein>
<dbReference type="EMBL" id="CAJNNW010017097">
    <property type="protein sequence ID" value="CAE8660289.1"/>
    <property type="molecule type" value="Genomic_DNA"/>
</dbReference>
<evidence type="ECO:0000313" key="3">
    <source>
        <dbReference type="Proteomes" id="UP000626109"/>
    </source>
</evidence>
<evidence type="ECO:0000313" key="1">
    <source>
        <dbReference type="EMBL" id="CAE8617248.1"/>
    </source>
</evidence>
<gene>
    <name evidence="1" type="ORF">PGLA1383_LOCUS34911</name>
    <name evidence="2" type="ORF">PGLA2088_LOCUS14102</name>
</gene>
<organism evidence="2 3">
    <name type="scientific">Polarella glacialis</name>
    <name type="common">Dinoflagellate</name>
    <dbReference type="NCBI Taxonomy" id="89957"/>
    <lineage>
        <taxon>Eukaryota</taxon>
        <taxon>Sar</taxon>
        <taxon>Alveolata</taxon>
        <taxon>Dinophyceae</taxon>
        <taxon>Suessiales</taxon>
        <taxon>Suessiaceae</taxon>
        <taxon>Polarella</taxon>
    </lineage>
</organism>
<evidence type="ECO:0000313" key="2">
    <source>
        <dbReference type="EMBL" id="CAE8660289.1"/>
    </source>
</evidence>
<evidence type="ECO:0000313" key="4">
    <source>
        <dbReference type="Proteomes" id="UP000654075"/>
    </source>
</evidence>
<accession>A0A813IZB9</accession>
<proteinExistence type="predicted"/>